<organism evidence="1 2">
    <name type="scientific">Antarcticirhabdus aurantiaca</name>
    <dbReference type="NCBI Taxonomy" id="2606717"/>
    <lineage>
        <taxon>Bacteria</taxon>
        <taxon>Pseudomonadati</taxon>
        <taxon>Pseudomonadota</taxon>
        <taxon>Alphaproteobacteria</taxon>
        <taxon>Hyphomicrobiales</taxon>
        <taxon>Aurantimonadaceae</taxon>
        <taxon>Antarcticirhabdus</taxon>
    </lineage>
</organism>
<accession>A0ACD4NMT0</accession>
<evidence type="ECO:0000313" key="1">
    <source>
        <dbReference type="EMBL" id="WAJ28164.1"/>
    </source>
</evidence>
<name>A0ACD4NMT0_9HYPH</name>
<dbReference type="EMBL" id="CP113520">
    <property type="protein sequence ID" value="WAJ28164.1"/>
    <property type="molecule type" value="Genomic_DNA"/>
</dbReference>
<proteinExistence type="predicted"/>
<evidence type="ECO:0000313" key="2">
    <source>
        <dbReference type="Proteomes" id="UP001163223"/>
    </source>
</evidence>
<sequence length="67" mass="7245">MNDRHSLDGPPLNPTLRKVTDGTTDTSRTAAPLESISIRKPHGGYWAWICLAVLVACILVSLVLVFG</sequence>
<dbReference type="Proteomes" id="UP001163223">
    <property type="component" value="Chromosome"/>
</dbReference>
<reference evidence="1" key="1">
    <citation type="submission" date="2022-11" db="EMBL/GenBank/DDBJ databases">
        <title>beta-Carotene-producing bacterium, Jeongeuplla avenae sp. nov., alleviates the salt stress of Arabidopsis seedlings.</title>
        <authorList>
            <person name="Jiang L."/>
            <person name="Lee J."/>
        </authorList>
    </citation>
    <scope>NUCLEOTIDE SEQUENCE</scope>
    <source>
        <strain evidence="1">DY_R2A_6</strain>
    </source>
</reference>
<protein>
    <submittedName>
        <fullName evidence="1">Uncharacterized protein</fullName>
    </submittedName>
</protein>
<gene>
    <name evidence="1" type="ORF">OXU80_25630</name>
</gene>
<keyword evidence="2" id="KW-1185">Reference proteome</keyword>